<keyword evidence="9" id="KW-1185">Reference proteome</keyword>
<dbReference type="EC" id="4.6.1.16" evidence="2"/>
<dbReference type="GO" id="GO:0000379">
    <property type="term" value="P:tRNA-type intron splice site recognition and cleavage"/>
    <property type="evidence" value="ECO:0007669"/>
    <property type="project" value="TreeGrafter"/>
</dbReference>
<dbReference type="Gene3D" id="3.40.1350.10">
    <property type="match status" value="1"/>
</dbReference>
<feature type="compositionally biased region" description="Polar residues" evidence="6">
    <location>
        <begin position="89"/>
        <end position="99"/>
    </location>
</feature>
<evidence type="ECO:0000313" key="9">
    <source>
        <dbReference type="Proteomes" id="UP000683000"/>
    </source>
</evidence>
<evidence type="ECO:0000256" key="6">
    <source>
        <dbReference type="SAM" id="MobiDB-lite"/>
    </source>
</evidence>
<evidence type="ECO:0000256" key="1">
    <source>
        <dbReference type="ARBA" id="ARBA00008078"/>
    </source>
</evidence>
<evidence type="ECO:0000313" key="8">
    <source>
        <dbReference type="EMBL" id="KAG6376516.1"/>
    </source>
</evidence>
<comment type="catalytic activity">
    <reaction evidence="5">
        <text>pretRNA = a 3'-half-tRNA molecule with a 5'-OH end + a 5'-half-tRNA molecule with a 2',3'-cyclic phosphate end + an intron with a 2',3'-cyclic phosphate and a 5'-hydroxyl terminus.</text>
        <dbReference type="EC" id="4.6.1.16"/>
    </reaction>
</comment>
<evidence type="ECO:0000256" key="5">
    <source>
        <dbReference type="ARBA" id="ARBA00034031"/>
    </source>
</evidence>
<dbReference type="CDD" id="cd22363">
    <property type="entry name" value="tRNA-intron_lyase_C"/>
    <property type="match status" value="1"/>
</dbReference>
<dbReference type="Pfam" id="PF01974">
    <property type="entry name" value="tRNA_int_endo"/>
    <property type="match status" value="1"/>
</dbReference>
<protein>
    <recommendedName>
        <fullName evidence="2">tRNA-intron lyase</fullName>
        <ecNumber evidence="2">4.6.1.16</ecNumber>
    </recommendedName>
</protein>
<dbReference type="PANTHER" id="PTHR13070">
    <property type="entry name" value="TRNA-SPLICING ENDONUCLEASE SUBUNIT SEN34-RELATED"/>
    <property type="match status" value="1"/>
</dbReference>
<evidence type="ECO:0000256" key="2">
    <source>
        <dbReference type="ARBA" id="ARBA00012573"/>
    </source>
</evidence>
<accession>A0A8I3A990</accession>
<dbReference type="SUPFAM" id="SSF53032">
    <property type="entry name" value="tRNA-intron endonuclease catalytic domain-like"/>
    <property type="match status" value="2"/>
</dbReference>
<dbReference type="GO" id="GO:0005634">
    <property type="term" value="C:nucleus"/>
    <property type="evidence" value="ECO:0007669"/>
    <property type="project" value="UniProtKB-ARBA"/>
</dbReference>
<organism evidence="8 9">
    <name type="scientific">Boletus reticuloceps</name>
    <dbReference type="NCBI Taxonomy" id="495285"/>
    <lineage>
        <taxon>Eukaryota</taxon>
        <taxon>Fungi</taxon>
        <taxon>Dikarya</taxon>
        <taxon>Basidiomycota</taxon>
        <taxon>Agaricomycotina</taxon>
        <taxon>Agaricomycetes</taxon>
        <taxon>Agaricomycetidae</taxon>
        <taxon>Boletales</taxon>
        <taxon>Boletineae</taxon>
        <taxon>Boletaceae</taxon>
        <taxon>Boletoideae</taxon>
        <taxon>Boletus</taxon>
    </lineage>
</organism>
<dbReference type="Proteomes" id="UP000683000">
    <property type="component" value="Unassembled WGS sequence"/>
</dbReference>
<gene>
    <name evidence="8" type="ORF">JVT61DRAFT_2509</name>
</gene>
<evidence type="ECO:0000259" key="7">
    <source>
        <dbReference type="Pfam" id="PF01974"/>
    </source>
</evidence>
<comment type="similarity">
    <text evidence="1">Belongs to the tRNA-intron endonuclease family.</text>
</comment>
<comment type="caution">
    <text evidence="8">The sequence shown here is derived from an EMBL/GenBank/DDBJ whole genome shotgun (WGS) entry which is preliminary data.</text>
</comment>
<proteinExistence type="inferred from homology"/>
<dbReference type="GO" id="GO:0003676">
    <property type="term" value="F:nucleic acid binding"/>
    <property type="evidence" value="ECO:0007669"/>
    <property type="project" value="InterPro"/>
</dbReference>
<dbReference type="AlphaFoldDB" id="A0A8I3A990"/>
<dbReference type="OrthoDB" id="48041at2759"/>
<keyword evidence="4" id="KW-0456">Lyase</keyword>
<feature type="region of interest" description="Disordered" evidence="6">
    <location>
        <begin position="31"/>
        <end position="101"/>
    </location>
</feature>
<sequence>MPTTDPSAAELEKWDSERLRGVEEQLALAEEHDAREALHPDRGMSEKAILKRKEREERKARGKANTHEPDQGVSTPVISESVPDPVESSRITPSHSSGATPARNLATVVHTARDAGIWDYPETLAQRARCAVFRDLWEQGYFMGGGFKFGAEYLVYPGMFVLPLVHFCPTPRRLSSLSITAGINRIGDPLRYHSHFVASVIESPATPLRPMEIIAHGRLGTGTKKAHLLCEWNEEKKIVTYYSIEWAGFG</sequence>
<name>A0A8I3A990_9AGAM</name>
<feature type="domain" description="tRNA intron endonuclease catalytic" evidence="7">
    <location>
        <begin position="128"/>
        <end position="157"/>
    </location>
</feature>
<dbReference type="InterPro" id="IPR011856">
    <property type="entry name" value="tRNA_endonuc-like_dom_sf"/>
</dbReference>
<keyword evidence="3" id="KW-0819">tRNA processing</keyword>
<evidence type="ECO:0000256" key="4">
    <source>
        <dbReference type="ARBA" id="ARBA00023239"/>
    </source>
</evidence>
<evidence type="ECO:0000256" key="3">
    <source>
        <dbReference type="ARBA" id="ARBA00022694"/>
    </source>
</evidence>
<dbReference type="EMBL" id="JAGFBS010000012">
    <property type="protein sequence ID" value="KAG6376516.1"/>
    <property type="molecule type" value="Genomic_DNA"/>
</dbReference>
<feature type="compositionally biased region" description="Basic and acidic residues" evidence="6">
    <location>
        <begin position="31"/>
        <end position="70"/>
    </location>
</feature>
<dbReference type="InterPro" id="IPR006677">
    <property type="entry name" value="tRNA_intron_Endonuc_cat-like"/>
</dbReference>
<dbReference type="PANTHER" id="PTHR13070:SF0">
    <property type="entry name" value="TRNA-SPLICING ENDONUCLEASE SUBUNIT SEN34"/>
    <property type="match status" value="1"/>
</dbReference>
<dbReference type="GO" id="GO:0000213">
    <property type="term" value="F:tRNA-intron lyase activity"/>
    <property type="evidence" value="ECO:0007669"/>
    <property type="project" value="UniProtKB-EC"/>
</dbReference>
<reference evidence="8" key="1">
    <citation type="submission" date="2021-03" db="EMBL/GenBank/DDBJ databases">
        <title>Evolutionary innovations through gain and loss of genes in the ectomycorrhizal Boletales.</title>
        <authorList>
            <person name="Wu G."/>
            <person name="Miyauchi S."/>
            <person name="Morin E."/>
            <person name="Yang Z.-L."/>
            <person name="Xu J."/>
            <person name="Martin F.M."/>
        </authorList>
    </citation>
    <scope>NUCLEOTIDE SEQUENCE</scope>
    <source>
        <strain evidence="8">BR01</strain>
    </source>
</reference>
<dbReference type="InterPro" id="IPR036167">
    <property type="entry name" value="tRNA_intron_Endo_cat-like_sf"/>
</dbReference>